<name>A0A8R7UFQ8_TRIUA</name>
<reference evidence="3" key="1">
    <citation type="journal article" date="2013" name="Nature">
        <title>Draft genome of the wheat A-genome progenitor Triticum urartu.</title>
        <authorList>
            <person name="Ling H.Q."/>
            <person name="Zhao S."/>
            <person name="Liu D."/>
            <person name="Wang J."/>
            <person name="Sun H."/>
            <person name="Zhang C."/>
            <person name="Fan H."/>
            <person name="Li D."/>
            <person name="Dong L."/>
            <person name="Tao Y."/>
            <person name="Gao C."/>
            <person name="Wu H."/>
            <person name="Li Y."/>
            <person name="Cui Y."/>
            <person name="Guo X."/>
            <person name="Zheng S."/>
            <person name="Wang B."/>
            <person name="Yu K."/>
            <person name="Liang Q."/>
            <person name="Yang W."/>
            <person name="Lou X."/>
            <person name="Chen J."/>
            <person name="Feng M."/>
            <person name="Jian J."/>
            <person name="Zhang X."/>
            <person name="Luo G."/>
            <person name="Jiang Y."/>
            <person name="Liu J."/>
            <person name="Wang Z."/>
            <person name="Sha Y."/>
            <person name="Zhang B."/>
            <person name="Wu H."/>
            <person name="Tang D."/>
            <person name="Shen Q."/>
            <person name="Xue P."/>
            <person name="Zou S."/>
            <person name="Wang X."/>
            <person name="Liu X."/>
            <person name="Wang F."/>
            <person name="Yang Y."/>
            <person name="An X."/>
            <person name="Dong Z."/>
            <person name="Zhang K."/>
            <person name="Zhang X."/>
            <person name="Luo M.C."/>
            <person name="Dvorak J."/>
            <person name="Tong Y."/>
            <person name="Wang J."/>
            <person name="Yang H."/>
            <person name="Li Z."/>
            <person name="Wang D."/>
            <person name="Zhang A."/>
            <person name="Wang J."/>
        </authorList>
    </citation>
    <scope>NUCLEOTIDE SEQUENCE</scope>
    <source>
        <strain evidence="3">cv. G1812</strain>
    </source>
</reference>
<dbReference type="Gramene" id="TuG1812G0500001297.01.T01">
    <property type="protein sequence ID" value="TuG1812G0500001297.01.T01"/>
    <property type="gene ID" value="TuG1812G0500001297.01"/>
</dbReference>
<organism evidence="2 3">
    <name type="scientific">Triticum urartu</name>
    <name type="common">Red wild einkorn</name>
    <name type="synonym">Crithodium urartu</name>
    <dbReference type="NCBI Taxonomy" id="4572"/>
    <lineage>
        <taxon>Eukaryota</taxon>
        <taxon>Viridiplantae</taxon>
        <taxon>Streptophyta</taxon>
        <taxon>Embryophyta</taxon>
        <taxon>Tracheophyta</taxon>
        <taxon>Spermatophyta</taxon>
        <taxon>Magnoliopsida</taxon>
        <taxon>Liliopsida</taxon>
        <taxon>Poales</taxon>
        <taxon>Poaceae</taxon>
        <taxon>BOP clade</taxon>
        <taxon>Pooideae</taxon>
        <taxon>Triticodae</taxon>
        <taxon>Triticeae</taxon>
        <taxon>Triticinae</taxon>
        <taxon>Triticum</taxon>
    </lineage>
</organism>
<dbReference type="EnsemblPlants" id="TuG1812G0500001297.01.T01">
    <property type="protein sequence ID" value="TuG1812G0500001297.01.T01"/>
    <property type="gene ID" value="TuG1812G0500001297.01"/>
</dbReference>
<evidence type="ECO:0000256" key="1">
    <source>
        <dbReference type="SAM" id="MobiDB-lite"/>
    </source>
</evidence>
<dbReference type="Proteomes" id="UP000015106">
    <property type="component" value="Chromosome 5"/>
</dbReference>
<feature type="compositionally biased region" description="Basic and acidic residues" evidence="1">
    <location>
        <begin position="23"/>
        <end position="35"/>
    </location>
</feature>
<feature type="compositionally biased region" description="Polar residues" evidence="1">
    <location>
        <begin position="1"/>
        <end position="22"/>
    </location>
</feature>
<sequence length="91" mass="10156">MDPLLTISSPSHPDRSQATSPHSVDHKPGRRGEGRATWKAVEVYEKGLEGRVRSLAQVRQILPRSPISIASCFTSQTARVLGLIMARHKWR</sequence>
<feature type="region of interest" description="Disordered" evidence="1">
    <location>
        <begin position="1"/>
        <end position="35"/>
    </location>
</feature>
<dbReference type="AlphaFoldDB" id="A0A8R7UFQ8"/>
<accession>A0A8R7UFQ8</accession>
<reference evidence="2" key="2">
    <citation type="submission" date="2018-03" db="EMBL/GenBank/DDBJ databases">
        <title>The Triticum urartu genome reveals the dynamic nature of wheat genome evolution.</title>
        <authorList>
            <person name="Ling H."/>
            <person name="Ma B."/>
            <person name="Shi X."/>
            <person name="Liu H."/>
            <person name="Dong L."/>
            <person name="Sun H."/>
            <person name="Cao Y."/>
            <person name="Gao Q."/>
            <person name="Zheng S."/>
            <person name="Li Y."/>
            <person name="Yu Y."/>
            <person name="Du H."/>
            <person name="Qi M."/>
            <person name="Li Y."/>
            <person name="Yu H."/>
            <person name="Cui Y."/>
            <person name="Wang N."/>
            <person name="Chen C."/>
            <person name="Wu H."/>
            <person name="Zhao Y."/>
            <person name="Zhang J."/>
            <person name="Li Y."/>
            <person name="Zhou W."/>
            <person name="Zhang B."/>
            <person name="Hu W."/>
            <person name="Eijk M."/>
            <person name="Tang J."/>
            <person name="Witsenboer H."/>
            <person name="Zhao S."/>
            <person name="Li Z."/>
            <person name="Zhang A."/>
            <person name="Wang D."/>
            <person name="Liang C."/>
        </authorList>
    </citation>
    <scope>NUCLEOTIDE SEQUENCE [LARGE SCALE GENOMIC DNA]</scope>
    <source>
        <strain evidence="2">cv. G1812</strain>
    </source>
</reference>
<evidence type="ECO:0000313" key="3">
    <source>
        <dbReference type="Proteomes" id="UP000015106"/>
    </source>
</evidence>
<proteinExistence type="predicted"/>
<keyword evidence="3" id="KW-1185">Reference proteome</keyword>
<reference evidence="2" key="3">
    <citation type="submission" date="2022-06" db="UniProtKB">
        <authorList>
            <consortium name="EnsemblPlants"/>
        </authorList>
    </citation>
    <scope>IDENTIFICATION</scope>
</reference>
<protein>
    <submittedName>
        <fullName evidence="2">Uncharacterized protein</fullName>
    </submittedName>
</protein>
<evidence type="ECO:0000313" key="2">
    <source>
        <dbReference type="EnsemblPlants" id="TuG1812G0500001297.01.T01"/>
    </source>
</evidence>